<organism evidence="1 2">
    <name type="scientific">Mytilus coruscus</name>
    <name type="common">Sea mussel</name>
    <dbReference type="NCBI Taxonomy" id="42192"/>
    <lineage>
        <taxon>Eukaryota</taxon>
        <taxon>Metazoa</taxon>
        <taxon>Spiralia</taxon>
        <taxon>Lophotrochozoa</taxon>
        <taxon>Mollusca</taxon>
        <taxon>Bivalvia</taxon>
        <taxon>Autobranchia</taxon>
        <taxon>Pteriomorphia</taxon>
        <taxon>Mytilida</taxon>
        <taxon>Mytiloidea</taxon>
        <taxon>Mytilidae</taxon>
        <taxon>Mytilinae</taxon>
        <taxon>Mytilus</taxon>
    </lineage>
</organism>
<dbReference type="AlphaFoldDB" id="A0A6J8AB44"/>
<evidence type="ECO:0000313" key="2">
    <source>
        <dbReference type="Proteomes" id="UP000507470"/>
    </source>
</evidence>
<dbReference type="Proteomes" id="UP000507470">
    <property type="component" value="Unassembled WGS sequence"/>
</dbReference>
<dbReference type="Gene3D" id="3.40.50.410">
    <property type="entry name" value="von Willebrand factor, type A domain"/>
    <property type="match status" value="1"/>
</dbReference>
<evidence type="ECO:0008006" key="3">
    <source>
        <dbReference type="Google" id="ProtNLM"/>
    </source>
</evidence>
<dbReference type="InterPro" id="IPR036465">
    <property type="entry name" value="vWFA_dom_sf"/>
</dbReference>
<protein>
    <recommendedName>
        <fullName evidence="3">VWFA domain-containing protein</fullName>
    </recommendedName>
</protein>
<evidence type="ECO:0000313" key="1">
    <source>
        <dbReference type="EMBL" id="CAC5364802.1"/>
    </source>
</evidence>
<reference evidence="1 2" key="1">
    <citation type="submission" date="2020-06" db="EMBL/GenBank/DDBJ databases">
        <authorList>
            <person name="Li R."/>
            <person name="Bekaert M."/>
        </authorList>
    </citation>
    <scope>NUCLEOTIDE SEQUENCE [LARGE SCALE GENOMIC DNA]</scope>
    <source>
        <strain evidence="2">wild</strain>
    </source>
</reference>
<sequence length="567" mass="63482">MRENSKGMDYEEGGEWARSVFQVFDDLVKHDVSSNYQLFAIDVGCCSDETFDIFKTVKQFQDRGPNTNASYNEMLEKLFTVPETGGAHTIRKWADPAVIKSTVTQDMINLMLAEHQSNASVEDVYTVHESSDIVHGYVAEKRLTDERLDELMKIVEPFIYGKTPLYASIEKAAKLFLREKYSEHKKFLFVLSDGDPTAEGGLVEALSRFKNLNITIVTRFITRSNDVTPLTLFSVGNSCWDNGAKFVFQLSSMMPTDRLYRSIFVKRGRNIDITNNETRLFLQVNHPDNIHDACDLEKKSFEKAHYKEHGKQIAHQLIGRYIDLQKAKYKCPLFDLGAGVFDLFVGDEGVDEPAVELVEDVDAIVVIFFCAAPSVVAEDAVPLLEALIETVTTFFLEVLDSTKAIKKRQNIYYMHVLNMIKKELLPAPDPLTVRVVLPTPSPHTETPTVPTPSPQEIKGEIPTLSLFTGVSKSTTLKPTSVLMPSKSVHTSIDGNNNLLSTTLRPTTVGVHSKTTVHTSINGNNKLSLTTFRPTTVRMPGKTVHTSIDGNNKLSSTTLRPEFCFLSR</sequence>
<dbReference type="SUPFAM" id="SSF53300">
    <property type="entry name" value="vWA-like"/>
    <property type="match status" value="1"/>
</dbReference>
<accession>A0A6J8AB44</accession>
<dbReference type="OrthoDB" id="5986014at2759"/>
<name>A0A6J8AB44_MYTCO</name>
<dbReference type="CDD" id="cd00198">
    <property type="entry name" value="vWFA"/>
    <property type="match status" value="1"/>
</dbReference>
<gene>
    <name evidence="1" type="ORF">MCOR_5719</name>
</gene>
<proteinExistence type="predicted"/>
<dbReference type="EMBL" id="CACVKT020001076">
    <property type="protein sequence ID" value="CAC5364802.1"/>
    <property type="molecule type" value="Genomic_DNA"/>
</dbReference>
<keyword evidence="2" id="KW-1185">Reference proteome</keyword>